<keyword evidence="2" id="KW-0805">Transcription regulation</keyword>
<name>A0ABM7R9C8_9BACT</name>
<feature type="domain" description="RNA polymerase sigma-70 region 4" evidence="8">
    <location>
        <begin position="129"/>
        <end position="176"/>
    </location>
</feature>
<comment type="similarity">
    <text evidence="1">Belongs to the sigma-70 factor family. ECF subfamily.</text>
</comment>
<dbReference type="EMBL" id="AP024702">
    <property type="protein sequence ID" value="BCX47810.1"/>
    <property type="molecule type" value="Genomic_DNA"/>
</dbReference>
<keyword evidence="3" id="KW-0731">Sigma factor</keyword>
<feature type="region of interest" description="Disordered" evidence="6">
    <location>
        <begin position="294"/>
        <end position="313"/>
    </location>
</feature>
<feature type="compositionally biased region" description="Polar residues" evidence="6">
    <location>
        <begin position="264"/>
        <end position="278"/>
    </location>
</feature>
<evidence type="ECO:0000313" key="10">
    <source>
        <dbReference type="Proteomes" id="UP001374893"/>
    </source>
</evidence>
<evidence type="ECO:0000256" key="3">
    <source>
        <dbReference type="ARBA" id="ARBA00023082"/>
    </source>
</evidence>
<dbReference type="InterPro" id="IPR007627">
    <property type="entry name" value="RNA_pol_sigma70_r2"/>
</dbReference>
<organism evidence="9 10">
    <name type="scientific">Haloferula helveola</name>
    <dbReference type="NCBI Taxonomy" id="490095"/>
    <lineage>
        <taxon>Bacteria</taxon>
        <taxon>Pseudomonadati</taxon>
        <taxon>Verrucomicrobiota</taxon>
        <taxon>Verrucomicrobiia</taxon>
        <taxon>Verrucomicrobiales</taxon>
        <taxon>Verrucomicrobiaceae</taxon>
        <taxon>Haloferula</taxon>
    </lineage>
</organism>
<evidence type="ECO:0000259" key="8">
    <source>
        <dbReference type="Pfam" id="PF04545"/>
    </source>
</evidence>
<keyword evidence="5" id="KW-0804">Transcription</keyword>
<dbReference type="SUPFAM" id="SSF88659">
    <property type="entry name" value="Sigma3 and sigma4 domains of RNA polymerase sigma factors"/>
    <property type="match status" value="1"/>
</dbReference>
<sequence length="577" mass="62937">MSDPQHPTDTELLAAYGQRGEEAAFEQLARRHVDMIFGVSLRRANNRQLAEEATQNVLLSLSKKARKLSMQERNLTGWLHRSTRFEVSKLQRREARIRKREEAYASANMNTTTHDEDAFDRLLPVLDQAIDHLRAADREVIVRRYLEGQSFNHIGTALGISEDAAQKRTSRAFDRLNQFFRRKAGVTVTGTALVMGISRHCAEAAPAACLNLAGKAASTGLASAITTATLTTMSISKVTAVAAGVVILGGAVAFIATRDEPPTETASSPATETGTSLPSPAGDTAAAMPVVAEPPVASGTGTTAGGSPDYSPNEELARLEAMSPHPGKDEFTRRLSVKHEELLKDLTGDLELTAPQVASVKQVLDTRLKEFRATLDTGPQPGDSEQDSFRKEGDMVTKAGGIIQGEGLREDLSDILSEEQLAAFDERQAKAWQTQVESHAYTEFSKLAPVLALSEEQKDRAFELLQASSEQILMADGAERAYIAMEKGQAATQMDLTDPTEMEFLIEVFEGPNPLNPGSPEFNKRIIEVVGGRINERVELLAPVLDERQTQRYHDYLVQQSVLADFGVSINLTPEEP</sequence>
<accession>A0ABM7R9C8</accession>
<feature type="region of interest" description="Disordered" evidence="6">
    <location>
        <begin position="259"/>
        <end position="284"/>
    </location>
</feature>
<evidence type="ECO:0000256" key="4">
    <source>
        <dbReference type="ARBA" id="ARBA00023125"/>
    </source>
</evidence>
<proteinExistence type="inferred from homology"/>
<dbReference type="Gene3D" id="1.10.10.10">
    <property type="entry name" value="Winged helix-like DNA-binding domain superfamily/Winged helix DNA-binding domain"/>
    <property type="match status" value="1"/>
</dbReference>
<dbReference type="InterPro" id="IPR036388">
    <property type="entry name" value="WH-like_DNA-bd_sf"/>
</dbReference>
<evidence type="ECO:0000259" key="7">
    <source>
        <dbReference type="Pfam" id="PF04542"/>
    </source>
</evidence>
<dbReference type="Gene3D" id="1.10.1740.10">
    <property type="match status" value="1"/>
</dbReference>
<evidence type="ECO:0000256" key="5">
    <source>
        <dbReference type="ARBA" id="ARBA00023163"/>
    </source>
</evidence>
<evidence type="ECO:0000256" key="1">
    <source>
        <dbReference type="ARBA" id="ARBA00010641"/>
    </source>
</evidence>
<dbReference type="PANTHER" id="PTHR43133">
    <property type="entry name" value="RNA POLYMERASE ECF-TYPE SIGMA FACTO"/>
    <property type="match status" value="1"/>
</dbReference>
<evidence type="ECO:0000256" key="6">
    <source>
        <dbReference type="SAM" id="MobiDB-lite"/>
    </source>
</evidence>
<protein>
    <submittedName>
        <fullName evidence="9">RNA polymerase sigma-24 factor</fullName>
    </submittedName>
</protein>
<dbReference type="InterPro" id="IPR039425">
    <property type="entry name" value="RNA_pol_sigma-70-like"/>
</dbReference>
<dbReference type="InterPro" id="IPR013324">
    <property type="entry name" value="RNA_pol_sigma_r3/r4-like"/>
</dbReference>
<evidence type="ECO:0000256" key="2">
    <source>
        <dbReference type="ARBA" id="ARBA00023015"/>
    </source>
</evidence>
<dbReference type="Pfam" id="PF04542">
    <property type="entry name" value="Sigma70_r2"/>
    <property type="match status" value="1"/>
</dbReference>
<dbReference type="InterPro" id="IPR014284">
    <property type="entry name" value="RNA_pol_sigma-70_dom"/>
</dbReference>
<dbReference type="Proteomes" id="UP001374893">
    <property type="component" value="Chromosome"/>
</dbReference>
<keyword evidence="10" id="KW-1185">Reference proteome</keyword>
<feature type="compositionally biased region" description="Low complexity" evidence="6">
    <location>
        <begin position="294"/>
        <end position="307"/>
    </location>
</feature>
<keyword evidence="4" id="KW-0238">DNA-binding</keyword>
<dbReference type="PANTHER" id="PTHR43133:SF51">
    <property type="entry name" value="RNA POLYMERASE SIGMA FACTOR"/>
    <property type="match status" value="1"/>
</dbReference>
<evidence type="ECO:0000313" key="9">
    <source>
        <dbReference type="EMBL" id="BCX47810.1"/>
    </source>
</evidence>
<gene>
    <name evidence="9" type="ORF">HAHE_17180</name>
</gene>
<dbReference type="SUPFAM" id="SSF88946">
    <property type="entry name" value="Sigma2 domain of RNA polymerase sigma factors"/>
    <property type="match status" value="1"/>
</dbReference>
<dbReference type="Pfam" id="PF04545">
    <property type="entry name" value="Sigma70_r4"/>
    <property type="match status" value="1"/>
</dbReference>
<dbReference type="RefSeq" id="WP_338690215.1">
    <property type="nucleotide sequence ID" value="NZ_AP024702.1"/>
</dbReference>
<feature type="domain" description="RNA polymerase sigma-70 region 2" evidence="7">
    <location>
        <begin position="28"/>
        <end position="96"/>
    </location>
</feature>
<dbReference type="NCBIfam" id="TIGR02937">
    <property type="entry name" value="sigma70-ECF"/>
    <property type="match status" value="1"/>
</dbReference>
<dbReference type="InterPro" id="IPR007630">
    <property type="entry name" value="RNA_pol_sigma70_r4"/>
</dbReference>
<dbReference type="InterPro" id="IPR013325">
    <property type="entry name" value="RNA_pol_sigma_r2"/>
</dbReference>
<reference evidence="9 10" key="1">
    <citation type="submission" date="2021-06" db="EMBL/GenBank/DDBJ databases">
        <title>Complete genome of Haloferula helveola possessing various polysaccharide degrading enzymes.</title>
        <authorList>
            <person name="Takami H."/>
            <person name="Huang C."/>
            <person name="Hamasaki K."/>
        </authorList>
    </citation>
    <scope>NUCLEOTIDE SEQUENCE [LARGE SCALE GENOMIC DNA]</scope>
    <source>
        <strain evidence="9 10">CN-1</strain>
    </source>
</reference>